<evidence type="ECO:0000259" key="4">
    <source>
        <dbReference type="Pfam" id="PF21000"/>
    </source>
</evidence>
<accession>A0A6A6PP43</accession>
<dbReference type="Pfam" id="PF08585">
    <property type="entry name" value="RMI1_N_C"/>
    <property type="match status" value="1"/>
</dbReference>
<reference evidence="5" key="1">
    <citation type="journal article" date="2020" name="Stud. Mycol.">
        <title>101 Dothideomycetes genomes: a test case for predicting lifestyles and emergence of pathogens.</title>
        <authorList>
            <person name="Haridas S."/>
            <person name="Albert R."/>
            <person name="Binder M."/>
            <person name="Bloem J."/>
            <person name="Labutti K."/>
            <person name="Salamov A."/>
            <person name="Andreopoulos B."/>
            <person name="Baker S."/>
            <person name="Barry K."/>
            <person name="Bills G."/>
            <person name="Bluhm B."/>
            <person name="Cannon C."/>
            <person name="Castanera R."/>
            <person name="Culley D."/>
            <person name="Daum C."/>
            <person name="Ezra D."/>
            <person name="Gonzalez J."/>
            <person name="Henrissat B."/>
            <person name="Kuo A."/>
            <person name="Liang C."/>
            <person name="Lipzen A."/>
            <person name="Lutzoni F."/>
            <person name="Magnuson J."/>
            <person name="Mondo S."/>
            <person name="Nolan M."/>
            <person name="Ohm R."/>
            <person name="Pangilinan J."/>
            <person name="Park H.-J."/>
            <person name="Ramirez L."/>
            <person name="Alfaro M."/>
            <person name="Sun H."/>
            <person name="Tritt A."/>
            <person name="Yoshinaga Y."/>
            <person name="Zwiers L.-H."/>
            <person name="Turgeon B."/>
            <person name="Goodwin S."/>
            <person name="Spatafora J."/>
            <person name="Crous P."/>
            <person name="Grigoriev I."/>
        </authorList>
    </citation>
    <scope>NUCLEOTIDE SEQUENCE</scope>
    <source>
        <strain evidence="5">CBS 113389</strain>
    </source>
</reference>
<dbReference type="RefSeq" id="XP_033588031.1">
    <property type="nucleotide sequence ID" value="XM_033737467.1"/>
</dbReference>
<proteinExistence type="inferred from homology"/>
<dbReference type="GO" id="GO:0031422">
    <property type="term" value="C:RecQ family helicase-topoisomerase III complex"/>
    <property type="evidence" value="ECO:0007669"/>
    <property type="project" value="TreeGrafter"/>
</dbReference>
<dbReference type="PANTHER" id="PTHR14790:SF15">
    <property type="entry name" value="RECQ-MEDIATED GENOME INSTABILITY PROTEIN 1"/>
    <property type="match status" value="1"/>
</dbReference>
<dbReference type="InterPro" id="IPR013894">
    <property type="entry name" value="RMI1_OB"/>
</dbReference>
<dbReference type="GeneID" id="54478469"/>
<evidence type="ECO:0000313" key="5">
    <source>
        <dbReference type="EMBL" id="KAF2481461.1"/>
    </source>
</evidence>
<feature type="domain" description="RecQ mediated genome instability protein 1 OB-fold" evidence="3">
    <location>
        <begin position="72"/>
        <end position="224"/>
    </location>
</feature>
<name>A0A6A6PP43_9PEZI</name>
<dbReference type="InterPro" id="IPR042470">
    <property type="entry name" value="RMI1_N_C_sf"/>
</dbReference>
<keyword evidence="6" id="KW-1185">Reference proteome</keyword>
<dbReference type="GO" id="GO:0000712">
    <property type="term" value="P:resolution of meiotic recombination intermediates"/>
    <property type="evidence" value="ECO:0007669"/>
    <property type="project" value="TreeGrafter"/>
</dbReference>
<gene>
    <name evidence="5" type="ORF">BDY17DRAFT_326149</name>
</gene>
<evidence type="ECO:0000256" key="2">
    <source>
        <dbReference type="ARBA" id="ARBA00018987"/>
    </source>
</evidence>
<dbReference type="EMBL" id="MU001638">
    <property type="protein sequence ID" value="KAF2481461.1"/>
    <property type="molecule type" value="Genomic_DNA"/>
</dbReference>
<evidence type="ECO:0000259" key="3">
    <source>
        <dbReference type="Pfam" id="PF08585"/>
    </source>
</evidence>
<dbReference type="InterPro" id="IPR049363">
    <property type="entry name" value="RMI1_N"/>
</dbReference>
<evidence type="ECO:0000313" key="6">
    <source>
        <dbReference type="Proteomes" id="UP000799767"/>
    </source>
</evidence>
<dbReference type="PANTHER" id="PTHR14790">
    <property type="entry name" value="RECQ-MEDIATED GENOME INSTABILITY PROTEIN 1 RMI1"/>
    <property type="match status" value="1"/>
</dbReference>
<evidence type="ECO:0000256" key="1">
    <source>
        <dbReference type="ARBA" id="ARBA00006395"/>
    </source>
</evidence>
<dbReference type="Proteomes" id="UP000799767">
    <property type="component" value="Unassembled WGS sequence"/>
</dbReference>
<protein>
    <recommendedName>
        <fullName evidence="2">RecQ-mediated genome instability protein 1</fullName>
    </recommendedName>
</protein>
<dbReference type="GO" id="GO:0000724">
    <property type="term" value="P:double-strand break repair via homologous recombination"/>
    <property type="evidence" value="ECO:0007669"/>
    <property type="project" value="TreeGrafter"/>
</dbReference>
<sequence length="239" mass="25602">MAGPAASPEVIKAIADYLRAKHFYPTPAWLASFMASTRPNTPMPALQQTALFRLLSSDLTSSVQRTPPISIFPPDISNPEIKERKLTGPVAVQVLDVEDIGRSRWSQVEAIEAQERGEMTKGREIIRVVADESTTDGEPGAQANTSTGASGPFMFLLQDAAGTKAFAFDMSPMANVNMQKLSIGAKLVLRDLLVARGVVLLAPNGVEVLGGKVEAWDTKWKAERKAALKGKADLGGEDG</sequence>
<feature type="domain" description="RMI1 N-terminal" evidence="4">
    <location>
        <begin position="18"/>
        <end position="62"/>
    </location>
</feature>
<organism evidence="5 6">
    <name type="scientific">Neohortaea acidophila</name>
    <dbReference type="NCBI Taxonomy" id="245834"/>
    <lineage>
        <taxon>Eukaryota</taxon>
        <taxon>Fungi</taxon>
        <taxon>Dikarya</taxon>
        <taxon>Ascomycota</taxon>
        <taxon>Pezizomycotina</taxon>
        <taxon>Dothideomycetes</taxon>
        <taxon>Dothideomycetidae</taxon>
        <taxon>Mycosphaerellales</taxon>
        <taxon>Teratosphaeriaceae</taxon>
        <taxon>Neohortaea</taxon>
    </lineage>
</organism>
<dbReference type="GO" id="GO:0016604">
    <property type="term" value="C:nuclear body"/>
    <property type="evidence" value="ECO:0007669"/>
    <property type="project" value="TreeGrafter"/>
</dbReference>
<dbReference type="OrthoDB" id="341511at2759"/>
<dbReference type="SMART" id="SM01161">
    <property type="entry name" value="DUF1767"/>
    <property type="match status" value="1"/>
</dbReference>
<dbReference type="Pfam" id="PF21000">
    <property type="entry name" value="RMI1_N_N"/>
    <property type="match status" value="1"/>
</dbReference>
<dbReference type="Gene3D" id="2.40.50.770">
    <property type="entry name" value="RecQ-mediated genome instability protein Rmi1, C-terminal domain"/>
    <property type="match status" value="1"/>
</dbReference>
<dbReference type="AlphaFoldDB" id="A0A6A6PP43"/>
<comment type="similarity">
    <text evidence="1">Belongs to the RMI1 family.</text>
</comment>